<dbReference type="PANTHER" id="PTHR25462:SF296">
    <property type="entry name" value="MEIOTIC P26, ISOFORM F"/>
    <property type="match status" value="1"/>
</dbReference>
<accession>A0AA88XY39</accession>
<keyword evidence="1" id="KW-0862">Zinc</keyword>
<evidence type="ECO:0000256" key="1">
    <source>
        <dbReference type="PROSITE-ProRule" id="PRU00024"/>
    </source>
</evidence>
<protein>
    <recommendedName>
        <fullName evidence="3">B box-type domain-containing protein</fullName>
    </recommendedName>
</protein>
<dbReference type="CDD" id="cd19756">
    <property type="entry name" value="Bbox2"/>
    <property type="match status" value="1"/>
</dbReference>
<dbReference type="SMR" id="A0AA88XY39"/>
<dbReference type="SUPFAM" id="SSF57845">
    <property type="entry name" value="B-box zinc-binding domain"/>
    <property type="match status" value="1"/>
</dbReference>
<evidence type="ECO:0000259" key="3">
    <source>
        <dbReference type="PROSITE" id="PS50119"/>
    </source>
</evidence>
<dbReference type="Proteomes" id="UP001186944">
    <property type="component" value="Unassembled WGS sequence"/>
</dbReference>
<dbReference type="AlphaFoldDB" id="A0AA88XY39"/>
<proteinExistence type="predicted"/>
<dbReference type="EMBL" id="VSWD01000009">
    <property type="protein sequence ID" value="KAK3094042.1"/>
    <property type="molecule type" value="Genomic_DNA"/>
</dbReference>
<keyword evidence="1" id="KW-0479">Metal-binding</keyword>
<evidence type="ECO:0000256" key="2">
    <source>
        <dbReference type="SAM" id="Coils"/>
    </source>
</evidence>
<dbReference type="InterPro" id="IPR000315">
    <property type="entry name" value="Znf_B-box"/>
</dbReference>
<dbReference type="GO" id="GO:0008270">
    <property type="term" value="F:zinc ion binding"/>
    <property type="evidence" value="ECO:0007669"/>
    <property type="project" value="UniProtKB-KW"/>
</dbReference>
<sequence>MMSDEEVMDQYPTQHVVECEDCGEQGDIPWYCKNCPGSLCDKCKEAHQRSGILKKHSIVPRSSVVLRTYGPAKIAEMCKTHPEKDISTYCNDCKVPCCASCLVEKHQRHSFSLIEDEYLAAETRLNDHIKDLENNALGKLADRRTKFQVKITKSEERTAELKKEISNFETEVILAVRNSFDGFRERANISTDNFVKNIHDTDAAMEKVKKEIEDCEKRIRIGKLDIIEYFPALSDSHIPEV</sequence>
<keyword evidence="2" id="KW-0175">Coiled coil</keyword>
<feature type="domain" description="B box-type" evidence="3">
    <location>
        <begin position="14"/>
        <end position="61"/>
    </location>
</feature>
<dbReference type="InterPro" id="IPR047153">
    <property type="entry name" value="TRIM45/56/19-like"/>
</dbReference>
<keyword evidence="5" id="KW-1185">Reference proteome</keyword>
<dbReference type="PANTHER" id="PTHR25462">
    <property type="entry name" value="BONUS, ISOFORM C-RELATED"/>
    <property type="match status" value="1"/>
</dbReference>
<name>A0AA88XY39_PINIB</name>
<dbReference type="Pfam" id="PF00643">
    <property type="entry name" value="zf-B_box"/>
    <property type="match status" value="1"/>
</dbReference>
<dbReference type="Gene3D" id="3.30.160.60">
    <property type="entry name" value="Classic Zinc Finger"/>
    <property type="match status" value="1"/>
</dbReference>
<gene>
    <name evidence="4" type="ORF">FSP39_023389</name>
</gene>
<evidence type="ECO:0000313" key="5">
    <source>
        <dbReference type="Proteomes" id="UP001186944"/>
    </source>
</evidence>
<organism evidence="4 5">
    <name type="scientific">Pinctada imbricata</name>
    <name type="common">Atlantic pearl-oyster</name>
    <name type="synonym">Pinctada martensii</name>
    <dbReference type="NCBI Taxonomy" id="66713"/>
    <lineage>
        <taxon>Eukaryota</taxon>
        <taxon>Metazoa</taxon>
        <taxon>Spiralia</taxon>
        <taxon>Lophotrochozoa</taxon>
        <taxon>Mollusca</taxon>
        <taxon>Bivalvia</taxon>
        <taxon>Autobranchia</taxon>
        <taxon>Pteriomorphia</taxon>
        <taxon>Pterioida</taxon>
        <taxon>Pterioidea</taxon>
        <taxon>Pteriidae</taxon>
        <taxon>Pinctada</taxon>
    </lineage>
</organism>
<dbReference type="PROSITE" id="PS50119">
    <property type="entry name" value="ZF_BBOX"/>
    <property type="match status" value="2"/>
</dbReference>
<dbReference type="SMART" id="SM00336">
    <property type="entry name" value="BBOX"/>
    <property type="match status" value="2"/>
</dbReference>
<feature type="domain" description="B box-type" evidence="3">
    <location>
        <begin position="73"/>
        <end position="114"/>
    </location>
</feature>
<reference evidence="4" key="1">
    <citation type="submission" date="2019-08" db="EMBL/GenBank/DDBJ databases">
        <title>The improved chromosome-level genome for the pearl oyster Pinctada fucata martensii using PacBio sequencing and Hi-C.</title>
        <authorList>
            <person name="Zheng Z."/>
        </authorList>
    </citation>
    <scope>NUCLEOTIDE SEQUENCE</scope>
    <source>
        <strain evidence="4">ZZ-2019</strain>
        <tissue evidence="4">Adductor muscle</tissue>
    </source>
</reference>
<evidence type="ECO:0000313" key="4">
    <source>
        <dbReference type="EMBL" id="KAK3094042.1"/>
    </source>
</evidence>
<keyword evidence="1" id="KW-0863">Zinc-finger</keyword>
<feature type="coiled-coil region" evidence="2">
    <location>
        <begin position="198"/>
        <end position="225"/>
    </location>
</feature>
<comment type="caution">
    <text evidence="4">The sequence shown here is derived from an EMBL/GenBank/DDBJ whole genome shotgun (WGS) entry which is preliminary data.</text>
</comment>